<feature type="transmembrane region" description="Helical" evidence="5">
    <location>
        <begin position="344"/>
        <end position="370"/>
    </location>
</feature>
<dbReference type="PANTHER" id="PTHR23528">
    <property type="match status" value="1"/>
</dbReference>
<comment type="subcellular location">
    <subcellularLocation>
        <location evidence="1">Cell membrane</location>
        <topology evidence="1">Multi-pass membrane protein</topology>
    </subcellularLocation>
</comment>
<dbReference type="EMBL" id="BAABGP010000009">
    <property type="protein sequence ID" value="GAA4483717.1"/>
    <property type="molecule type" value="Genomic_DNA"/>
</dbReference>
<proteinExistence type="predicted"/>
<name>A0ABP8PB49_9MICO</name>
<feature type="transmembrane region" description="Helical" evidence="5">
    <location>
        <begin position="67"/>
        <end position="90"/>
    </location>
</feature>
<feature type="transmembrane region" description="Helical" evidence="5">
    <location>
        <begin position="253"/>
        <end position="273"/>
    </location>
</feature>
<feature type="transmembrane region" description="Helical" evidence="5">
    <location>
        <begin position="410"/>
        <end position="431"/>
    </location>
</feature>
<reference evidence="8" key="1">
    <citation type="journal article" date="2019" name="Int. J. Syst. Evol. Microbiol.">
        <title>The Global Catalogue of Microorganisms (GCM) 10K type strain sequencing project: providing services to taxonomists for standard genome sequencing and annotation.</title>
        <authorList>
            <consortium name="The Broad Institute Genomics Platform"/>
            <consortium name="The Broad Institute Genome Sequencing Center for Infectious Disease"/>
            <person name="Wu L."/>
            <person name="Ma J."/>
        </authorList>
    </citation>
    <scope>NUCLEOTIDE SEQUENCE [LARGE SCALE GENOMIC DNA]</scope>
    <source>
        <strain evidence="8">JCM 17839</strain>
    </source>
</reference>
<comment type="caution">
    <text evidence="7">The sequence shown here is derived from an EMBL/GenBank/DDBJ whole genome shotgun (WGS) entry which is preliminary data.</text>
</comment>
<feature type="transmembrane region" description="Helical" evidence="5">
    <location>
        <begin position="41"/>
        <end position="61"/>
    </location>
</feature>
<evidence type="ECO:0000259" key="6">
    <source>
        <dbReference type="PROSITE" id="PS50850"/>
    </source>
</evidence>
<feature type="transmembrane region" description="Helical" evidence="5">
    <location>
        <begin position="110"/>
        <end position="141"/>
    </location>
</feature>
<dbReference type="InterPro" id="IPR011701">
    <property type="entry name" value="MFS"/>
</dbReference>
<feature type="domain" description="Major facilitator superfamily (MFS) profile" evidence="6">
    <location>
        <begin position="38"/>
        <end position="435"/>
    </location>
</feature>
<keyword evidence="3 5" id="KW-1133">Transmembrane helix</keyword>
<dbReference type="Proteomes" id="UP001500731">
    <property type="component" value="Unassembled WGS sequence"/>
</dbReference>
<dbReference type="PROSITE" id="PS50850">
    <property type="entry name" value="MFS"/>
    <property type="match status" value="1"/>
</dbReference>
<accession>A0ABP8PB49</accession>
<keyword evidence="8" id="KW-1185">Reference proteome</keyword>
<keyword evidence="4 5" id="KW-0472">Membrane</keyword>
<feature type="transmembrane region" description="Helical" evidence="5">
    <location>
        <begin position="285"/>
        <end position="307"/>
    </location>
</feature>
<sequence>MAAQKPAAAQTGLSAVAFVKSNPLIPTPTEKANFRVVATMVLARLGLMTALSAPLTAGMVLKLQTLVPATSVVGTLGAITSIGALAALIFDPIFGRLSDRTTGRFGRRRLWMIFGALALAIALVAMSFATSVVLLGLFWVLGQLVGNAAVSAHTATIADQLPPTQRGKVSGAVGIAQQAAQYVAAFTAAMVAPNLLLLFLIPGIIGFVLVTLFAIVLPDKPLPRRPESESGWSTVWKTFWVSPRKHPDFAWAWWSRFLLVLANFMFTTFRLLWIQHDLGLTPVKATQVLATGVLCYTVSLIIAGQFAGWLSDRVKRRKIFIIVSAVLFGLGMFALSFATDAIHFYLAEVVLGIGFGTYVSVDLALVIDVLPNPDEAAKDLGVFNIAMTAPQVLAPGVAAWLIGVGGGQNYTVMLIGATISAIIGAALILPVKSVR</sequence>
<dbReference type="InterPro" id="IPR036259">
    <property type="entry name" value="MFS_trans_sf"/>
</dbReference>
<evidence type="ECO:0000256" key="3">
    <source>
        <dbReference type="ARBA" id="ARBA00022989"/>
    </source>
</evidence>
<feature type="transmembrane region" description="Helical" evidence="5">
    <location>
        <begin position="195"/>
        <end position="217"/>
    </location>
</feature>
<evidence type="ECO:0000313" key="8">
    <source>
        <dbReference type="Proteomes" id="UP001500731"/>
    </source>
</evidence>
<dbReference type="Pfam" id="PF07690">
    <property type="entry name" value="MFS_1"/>
    <property type="match status" value="1"/>
</dbReference>
<gene>
    <name evidence="7" type="ORF">GCM10023171_15680</name>
</gene>
<organism evidence="7 8">
    <name type="scientific">Microbacterium panaciterrae</name>
    <dbReference type="NCBI Taxonomy" id="985759"/>
    <lineage>
        <taxon>Bacteria</taxon>
        <taxon>Bacillati</taxon>
        <taxon>Actinomycetota</taxon>
        <taxon>Actinomycetes</taxon>
        <taxon>Micrococcales</taxon>
        <taxon>Microbacteriaceae</taxon>
        <taxon>Microbacterium</taxon>
    </lineage>
</organism>
<evidence type="ECO:0000256" key="4">
    <source>
        <dbReference type="ARBA" id="ARBA00023136"/>
    </source>
</evidence>
<evidence type="ECO:0000313" key="7">
    <source>
        <dbReference type="EMBL" id="GAA4483717.1"/>
    </source>
</evidence>
<protein>
    <submittedName>
        <fullName evidence="7">MFS transporter</fullName>
    </submittedName>
</protein>
<feature type="transmembrane region" description="Helical" evidence="5">
    <location>
        <begin position="319"/>
        <end position="338"/>
    </location>
</feature>
<keyword evidence="2 5" id="KW-0812">Transmembrane</keyword>
<feature type="transmembrane region" description="Helical" evidence="5">
    <location>
        <begin position="382"/>
        <end position="404"/>
    </location>
</feature>
<dbReference type="PANTHER" id="PTHR23528:SF1">
    <property type="entry name" value="MAJOR FACILITATOR SUPERFAMILY (MFS) PROFILE DOMAIN-CONTAINING PROTEIN"/>
    <property type="match status" value="1"/>
</dbReference>
<evidence type="ECO:0000256" key="5">
    <source>
        <dbReference type="SAM" id="Phobius"/>
    </source>
</evidence>
<evidence type="ECO:0000256" key="2">
    <source>
        <dbReference type="ARBA" id="ARBA00022692"/>
    </source>
</evidence>
<evidence type="ECO:0000256" key="1">
    <source>
        <dbReference type="ARBA" id="ARBA00004651"/>
    </source>
</evidence>
<dbReference type="InterPro" id="IPR020846">
    <property type="entry name" value="MFS_dom"/>
</dbReference>
<dbReference type="Gene3D" id="1.20.1250.20">
    <property type="entry name" value="MFS general substrate transporter like domains"/>
    <property type="match status" value="2"/>
</dbReference>
<dbReference type="SUPFAM" id="SSF103473">
    <property type="entry name" value="MFS general substrate transporter"/>
    <property type="match status" value="1"/>
</dbReference>